<evidence type="ECO:0000313" key="2">
    <source>
        <dbReference type="EMBL" id="MXO67792.1"/>
    </source>
</evidence>
<dbReference type="SUPFAM" id="SSF55166">
    <property type="entry name" value="Hedgehog/DD-peptidase"/>
    <property type="match status" value="1"/>
</dbReference>
<evidence type="ECO:0008006" key="4">
    <source>
        <dbReference type="Google" id="ProtNLM"/>
    </source>
</evidence>
<organism evidence="2 3">
    <name type="scientific">Pelagerythrobacter marinus</name>
    <dbReference type="NCBI Taxonomy" id="538382"/>
    <lineage>
        <taxon>Bacteria</taxon>
        <taxon>Pseudomonadati</taxon>
        <taxon>Pseudomonadota</taxon>
        <taxon>Alphaproteobacteria</taxon>
        <taxon>Sphingomonadales</taxon>
        <taxon>Erythrobacteraceae</taxon>
        <taxon>Pelagerythrobacter</taxon>
    </lineage>
</organism>
<gene>
    <name evidence="2" type="ORF">GRI72_02955</name>
</gene>
<dbReference type="RefSeq" id="WP_160732418.1">
    <property type="nucleotide sequence ID" value="NZ_WTYO01000001.1"/>
</dbReference>
<accession>A0ABW9UYN1</accession>
<evidence type="ECO:0000313" key="3">
    <source>
        <dbReference type="Proteomes" id="UP000444401"/>
    </source>
</evidence>
<dbReference type="InterPro" id="IPR009045">
    <property type="entry name" value="Zn_M74/Hedgehog-like"/>
</dbReference>
<dbReference type="Gene3D" id="3.30.1380.10">
    <property type="match status" value="1"/>
</dbReference>
<comment type="caution">
    <text evidence="2">The sequence shown here is derived from an EMBL/GenBank/DDBJ whole genome shotgun (WGS) entry which is preliminary data.</text>
</comment>
<sequence length="114" mass="12253">MATPVAGFDADFDPLGWARQQGFTPTSGFRTQAHQDALRAQGLTKTRHSSHTRGDALDFAVPKGMTKAQAIAMVQRQYPGAKAIPSNGNSIHVTFPGWGKAPDVSGSRRRYGGR</sequence>
<evidence type="ECO:0000256" key="1">
    <source>
        <dbReference type="SAM" id="MobiDB-lite"/>
    </source>
</evidence>
<feature type="region of interest" description="Disordered" evidence="1">
    <location>
        <begin position="93"/>
        <end position="114"/>
    </location>
</feature>
<reference evidence="2 3" key="1">
    <citation type="submission" date="2019-12" db="EMBL/GenBank/DDBJ databases">
        <title>Genomic-based taxomic classification of the family Erythrobacteraceae.</title>
        <authorList>
            <person name="Xu L."/>
        </authorList>
    </citation>
    <scope>NUCLEOTIDE SEQUENCE [LARGE SCALE GENOMIC DNA]</scope>
    <source>
        <strain evidence="2 3">H32</strain>
    </source>
</reference>
<dbReference type="EMBL" id="WTYO01000001">
    <property type="protein sequence ID" value="MXO67792.1"/>
    <property type="molecule type" value="Genomic_DNA"/>
</dbReference>
<protein>
    <recommendedName>
        <fullName evidence="4">Peptidase M15A C-terminal domain-containing protein</fullName>
    </recommendedName>
</protein>
<dbReference type="Proteomes" id="UP000444401">
    <property type="component" value="Unassembled WGS sequence"/>
</dbReference>
<proteinExistence type="predicted"/>
<name>A0ABW9UYN1_9SPHN</name>
<keyword evidence="3" id="KW-1185">Reference proteome</keyword>